<dbReference type="Proteomes" id="UP001250214">
    <property type="component" value="Unassembled WGS sequence"/>
</dbReference>
<dbReference type="InterPro" id="IPR041698">
    <property type="entry name" value="Methyltransf_25"/>
</dbReference>
<keyword evidence="2" id="KW-0808">Transferase</keyword>
<dbReference type="GO" id="GO:0032259">
    <property type="term" value="P:methylation"/>
    <property type="evidence" value="ECO:0007669"/>
    <property type="project" value="UniProtKB-KW"/>
</dbReference>
<evidence type="ECO:0000259" key="1">
    <source>
        <dbReference type="Pfam" id="PF13649"/>
    </source>
</evidence>
<dbReference type="GO" id="GO:0008168">
    <property type="term" value="F:methyltransferase activity"/>
    <property type="evidence" value="ECO:0007669"/>
    <property type="project" value="UniProtKB-KW"/>
</dbReference>
<gene>
    <name evidence="2" type="ORF">RIF23_07050</name>
</gene>
<accession>A0ABU2H4X9</accession>
<dbReference type="EMBL" id="JAVLVT010000003">
    <property type="protein sequence ID" value="MDS1270047.1"/>
    <property type="molecule type" value="Genomic_DNA"/>
</dbReference>
<dbReference type="RefSeq" id="WP_310911592.1">
    <property type="nucleotide sequence ID" value="NZ_JAVLVT010000003.1"/>
</dbReference>
<dbReference type="InterPro" id="IPR029063">
    <property type="entry name" value="SAM-dependent_MTases_sf"/>
</dbReference>
<feature type="domain" description="Methyltransferase" evidence="1">
    <location>
        <begin position="64"/>
        <end position="166"/>
    </location>
</feature>
<dbReference type="Gene3D" id="3.40.50.150">
    <property type="entry name" value="Vaccinia Virus protein VP39"/>
    <property type="match status" value="1"/>
</dbReference>
<sequence length="228" mass="25436">MTASDSPIDSRQITDQVRDAGMFLQEAFRTFRETGSITPSAAPLCNALTRYVRERDPADAPLEILEAGAGTGPVSVAIAASMQEKDSLALVESNGRFVSRLEEVVATDPAFATVADRTSIHHCLVTELPPERNFDLIVSGLPFANFEKSEVRAILEYYFDVLRPGGHVSFYGYLGTKQFRAVFGRRDEYLRQAQSTWVVEEYIARYGVDRERIAANVPPAWVHHLRKP</sequence>
<comment type="caution">
    <text evidence="2">The sequence shown here is derived from an EMBL/GenBank/DDBJ whole genome shotgun (WGS) entry which is preliminary data.</text>
</comment>
<keyword evidence="2" id="KW-0489">Methyltransferase</keyword>
<name>A0ABU2H4X9_9ACTN</name>
<proteinExistence type="predicted"/>
<reference evidence="3" key="1">
    <citation type="submission" date="2023-07" db="EMBL/GenBank/DDBJ databases">
        <title>Novel species in the genus Lipingzhangella isolated from Sambhar Salt Lake.</title>
        <authorList>
            <person name="Jiya N."/>
            <person name="Kajale S."/>
            <person name="Sharma A."/>
        </authorList>
    </citation>
    <scope>NUCLEOTIDE SEQUENCE [LARGE SCALE GENOMIC DNA]</scope>
    <source>
        <strain evidence="3">LS1_29</strain>
    </source>
</reference>
<evidence type="ECO:0000313" key="2">
    <source>
        <dbReference type="EMBL" id="MDS1270047.1"/>
    </source>
</evidence>
<organism evidence="2 3">
    <name type="scientific">Lipingzhangella rawalii</name>
    <dbReference type="NCBI Taxonomy" id="2055835"/>
    <lineage>
        <taxon>Bacteria</taxon>
        <taxon>Bacillati</taxon>
        <taxon>Actinomycetota</taxon>
        <taxon>Actinomycetes</taxon>
        <taxon>Streptosporangiales</taxon>
        <taxon>Nocardiopsidaceae</taxon>
        <taxon>Lipingzhangella</taxon>
    </lineage>
</organism>
<protein>
    <submittedName>
        <fullName evidence="2">Methyltransferase domain-containing protein</fullName>
    </submittedName>
</protein>
<dbReference type="SUPFAM" id="SSF53335">
    <property type="entry name" value="S-adenosyl-L-methionine-dependent methyltransferases"/>
    <property type="match status" value="1"/>
</dbReference>
<keyword evidence="3" id="KW-1185">Reference proteome</keyword>
<dbReference type="Pfam" id="PF13649">
    <property type="entry name" value="Methyltransf_25"/>
    <property type="match status" value="1"/>
</dbReference>
<dbReference type="CDD" id="cd02440">
    <property type="entry name" value="AdoMet_MTases"/>
    <property type="match status" value="1"/>
</dbReference>
<evidence type="ECO:0000313" key="3">
    <source>
        <dbReference type="Proteomes" id="UP001250214"/>
    </source>
</evidence>